<feature type="chain" id="PRO_5030633788" evidence="1">
    <location>
        <begin position="19"/>
        <end position="656"/>
    </location>
</feature>
<reference evidence="2" key="1">
    <citation type="submission" date="2021-01" db="EMBL/GenBank/DDBJ databases">
        <authorList>
            <person name="Corre E."/>
            <person name="Pelletier E."/>
            <person name="Niang G."/>
            <person name="Scheremetjew M."/>
            <person name="Finn R."/>
            <person name="Kale V."/>
            <person name="Holt S."/>
            <person name="Cochrane G."/>
            <person name="Meng A."/>
            <person name="Brown T."/>
            <person name="Cohen L."/>
        </authorList>
    </citation>
    <scope>NUCLEOTIDE SEQUENCE</scope>
    <source>
        <strain evidence="2">DIVA3 518/3/11/1/6</strain>
    </source>
</reference>
<dbReference type="AlphaFoldDB" id="A0A7S4MTE9"/>
<keyword evidence="1" id="KW-0732">Signal</keyword>
<dbReference type="InterPro" id="IPR012334">
    <property type="entry name" value="Pectin_lyas_fold"/>
</dbReference>
<accession>A0A7S4MTE9</accession>
<gene>
    <name evidence="2" type="ORF">VSP0166_LOCUS17973</name>
</gene>
<evidence type="ECO:0000256" key="1">
    <source>
        <dbReference type="SAM" id="SignalP"/>
    </source>
</evidence>
<dbReference type="EMBL" id="HBKP01025883">
    <property type="protein sequence ID" value="CAE2241892.1"/>
    <property type="molecule type" value="Transcribed_RNA"/>
</dbReference>
<feature type="signal peptide" evidence="1">
    <location>
        <begin position="1"/>
        <end position="18"/>
    </location>
</feature>
<organism evidence="2">
    <name type="scientific">Vannella robusta</name>
    <dbReference type="NCBI Taxonomy" id="1487602"/>
    <lineage>
        <taxon>Eukaryota</taxon>
        <taxon>Amoebozoa</taxon>
        <taxon>Discosea</taxon>
        <taxon>Flabellinia</taxon>
        <taxon>Vannellidae</taxon>
        <taxon>Vannella</taxon>
    </lineage>
</organism>
<protein>
    <submittedName>
        <fullName evidence="2">Uncharacterized protein</fullName>
    </submittedName>
</protein>
<name>A0A7S4MTE9_9EUKA</name>
<proteinExistence type="predicted"/>
<evidence type="ECO:0000313" key="2">
    <source>
        <dbReference type="EMBL" id="CAE2241892.1"/>
    </source>
</evidence>
<sequence length="656" mass="70679">MMAHVYVFLLVLCSSVFARELRQSDFDDGTFQLTEPGNYVLMEDIVFNPNKASDTLPPFDSSDVSLSQYTFAGGFYDPSAFGIGFFAAISISASDVTIDLNGYTLSQSTEHALQQRFFAVIELADRPFIPNQGPHNFGSSILCAKNLVIKNGVIGLSSHHGIHGNNVYNVTIENVDFVDYEVAAIAINGGHGVRIENVRALGTRRDIPVFGSYSAARFLRPYIKLLEAGEYEGTLRVGGKELTIDDVYEDLHVATDNVFSDVIQKSNGARNSFIDEEEHPMEYALFHNEKGLIDGNSYGILFNNVGVAILDFPMTPEDPSQSISLKNVEIYDTVADIQEVIVLTSEEKAVIDPVGSAFQIFNKKPGTDEYITISSSNFDEATYIGNPVANAQAFVGKAVLNGAFEGKPLDVSRSGITKEILAWIEADPEEPEAKLSHLLARNPPICNSDTMIHVNKGVIGLKLDGSRLAKISNLKVENVINYGKLGSDICGYDSTTISNPDSILPGYQGANSRGMSLAGSVKVKVQDSHFENIVSHSGSACAVDILLDSHNIAVVDNFADDIHAAESHEREDFTGPNAIPEAVAYRASDMSSGIQFSDCDSNGNISNNAGGLAKVFHDLSIGASELLSYESTSSSSSSASVVCASALLVLAFLAHM</sequence>
<dbReference type="SUPFAM" id="SSF51126">
    <property type="entry name" value="Pectin lyase-like"/>
    <property type="match status" value="1"/>
</dbReference>
<dbReference type="Gene3D" id="2.160.20.10">
    <property type="entry name" value="Single-stranded right-handed beta-helix, Pectin lyase-like"/>
    <property type="match status" value="1"/>
</dbReference>
<dbReference type="InterPro" id="IPR011050">
    <property type="entry name" value="Pectin_lyase_fold/virulence"/>
</dbReference>